<dbReference type="AlphaFoldDB" id="A0A1M7S1A4"/>
<evidence type="ECO:0000313" key="3">
    <source>
        <dbReference type="EMBL" id="SHN52377.1"/>
    </source>
</evidence>
<dbReference type="OrthoDB" id="6507154at2"/>
<keyword evidence="1" id="KW-0732">Signal</keyword>
<evidence type="ECO:0000313" key="4">
    <source>
        <dbReference type="Proteomes" id="UP000184391"/>
    </source>
</evidence>
<feature type="signal peptide" evidence="1">
    <location>
        <begin position="1"/>
        <end position="18"/>
    </location>
</feature>
<protein>
    <submittedName>
        <fullName evidence="3">Putative peptidoglycan binding domain-containing protein</fullName>
    </submittedName>
</protein>
<dbReference type="InterPro" id="IPR002477">
    <property type="entry name" value="Peptidoglycan-bd-like"/>
</dbReference>
<proteinExistence type="predicted"/>
<feature type="domain" description="Peptidoglycan binding-like" evidence="2">
    <location>
        <begin position="142"/>
        <end position="190"/>
    </location>
</feature>
<dbReference type="InterPro" id="IPR036365">
    <property type="entry name" value="PGBD-like_sf"/>
</dbReference>
<name>A0A1M7S1A4_9SPHN</name>
<feature type="chain" id="PRO_5012703601" evidence="1">
    <location>
        <begin position="19"/>
        <end position="196"/>
    </location>
</feature>
<evidence type="ECO:0000256" key="1">
    <source>
        <dbReference type="SAM" id="SignalP"/>
    </source>
</evidence>
<accession>A0A1M7S1A4</accession>
<keyword evidence="4" id="KW-1185">Reference proteome</keyword>
<dbReference type="SUPFAM" id="SSF47090">
    <property type="entry name" value="PGBD-like"/>
    <property type="match status" value="1"/>
</dbReference>
<dbReference type="EMBL" id="FRDF01000004">
    <property type="protein sequence ID" value="SHN52377.1"/>
    <property type="molecule type" value="Genomic_DNA"/>
</dbReference>
<dbReference type="RefSeq" id="WP_072673343.1">
    <property type="nucleotide sequence ID" value="NZ_FRDF01000004.1"/>
</dbReference>
<evidence type="ECO:0000259" key="2">
    <source>
        <dbReference type="Pfam" id="PF01471"/>
    </source>
</evidence>
<dbReference type="Pfam" id="PF01471">
    <property type="entry name" value="PG_binding_1"/>
    <property type="match status" value="1"/>
</dbReference>
<dbReference type="Proteomes" id="UP000184391">
    <property type="component" value="Unassembled WGS sequence"/>
</dbReference>
<dbReference type="InterPro" id="IPR036366">
    <property type="entry name" value="PGBDSf"/>
</dbReference>
<sequence length="196" mass="21748">MKMHLLAPGLLAVAPLVAANAQDNPRQFAVEGAGMLTCERFIAARGDTTSPDYQRMIGFIEGYLSAANLYEPDTFDLTPWHNAAALDLIVENHCAQHPEDRLVGVTQRMVGGLRPYRIARFSQMLEVGDGQNRAFVYETILRRAQAALQLRGLYSGAEDGTYTPALRDAFRDFQRSVRLNETGVPDPATLWKLLNP</sequence>
<gene>
    <name evidence="3" type="ORF">SAMN02745193_00766</name>
</gene>
<reference evidence="4" key="1">
    <citation type="submission" date="2016-12" db="EMBL/GenBank/DDBJ databases">
        <authorList>
            <person name="Varghese N."/>
            <person name="Submissions S."/>
        </authorList>
    </citation>
    <scope>NUCLEOTIDE SEQUENCE [LARGE SCALE GENOMIC DNA]</scope>
    <source>
        <strain evidence="4">DSM 11032</strain>
    </source>
</reference>
<dbReference type="STRING" id="198312.SAMN02745193_00766"/>
<dbReference type="Gene3D" id="1.10.101.10">
    <property type="entry name" value="PGBD-like superfamily/PGBD"/>
    <property type="match status" value="1"/>
</dbReference>
<organism evidence="3 4">
    <name type="scientific">Erythrobacter sanguineus</name>
    <dbReference type="NCBI Taxonomy" id="198312"/>
    <lineage>
        <taxon>Bacteria</taxon>
        <taxon>Pseudomonadati</taxon>
        <taxon>Pseudomonadota</taxon>
        <taxon>Alphaproteobacteria</taxon>
        <taxon>Sphingomonadales</taxon>
        <taxon>Erythrobacteraceae</taxon>
        <taxon>Erythrobacter/Porphyrobacter group</taxon>
        <taxon>Erythrobacter</taxon>
    </lineage>
</organism>